<name>A0A922ABS1_CARIL</name>
<reference evidence="2" key="1">
    <citation type="submission" date="2021-01" db="EMBL/GenBank/DDBJ databases">
        <authorList>
            <person name="Lovell J.T."/>
            <person name="Bentley N."/>
            <person name="Bhattarai G."/>
            <person name="Jenkins J.W."/>
            <person name="Sreedasyam A."/>
            <person name="Alarcon Y."/>
            <person name="Bock C."/>
            <person name="Boston L."/>
            <person name="Carlson J."/>
            <person name="Cervantes K."/>
            <person name="Clermont K."/>
            <person name="Krom N."/>
            <person name="Kubenka K."/>
            <person name="Mamidi S."/>
            <person name="Mattison C."/>
            <person name="Monteros M."/>
            <person name="Pisani C."/>
            <person name="Plott C."/>
            <person name="Rajasekar S."/>
            <person name="Rhein H.S."/>
            <person name="Rohla C."/>
            <person name="Song M."/>
            <person name="Hilaire R.S."/>
            <person name="Shu S."/>
            <person name="Wells L."/>
            <person name="Wang X."/>
            <person name="Webber J."/>
            <person name="Heerema R.J."/>
            <person name="Klein P."/>
            <person name="Conner P."/>
            <person name="Grauke L."/>
            <person name="Grimwood J."/>
            <person name="Schmutz J."/>
            <person name="Randall J.J."/>
        </authorList>
    </citation>
    <scope>NUCLEOTIDE SEQUENCE</scope>
    <source>
        <tissue evidence="2">Leaf</tissue>
    </source>
</reference>
<feature type="chain" id="PRO_5037449051" evidence="1">
    <location>
        <begin position="17"/>
        <end position="73"/>
    </location>
</feature>
<comment type="caution">
    <text evidence="2">The sequence shown here is derived from an EMBL/GenBank/DDBJ whole genome shotgun (WGS) entry which is preliminary data.</text>
</comment>
<dbReference type="Proteomes" id="UP000811246">
    <property type="component" value="Chromosome 15"/>
</dbReference>
<feature type="signal peptide" evidence="1">
    <location>
        <begin position="1"/>
        <end position="16"/>
    </location>
</feature>
<gene>
    <name evidence="2" type="ORF">I3842_15G123200</name>
</gene>
<proteinExistence type="predicted"/>
<accession>A0A922ABS1</accession>
<evidence type="ECO:0000313" key="3">
    <source>
        <dbReference type="Proteomes" id="UP000811246"/>
    </source>
</evidence>
<evidence type="ECO:0000256" key="1">
    <source>
        <dbReference type="SAM" id="SignalP"/>
    </source>
</evidence>
<protein>
    <submittedName>
        <fullName evidence="2">Uncharacterized protein</fullName>
    </submittedName>
</protein>
<dbReference type="EMBL" id="CM031839">
    <property type="protein sequence ID" value="KAG6675801.1"/>
    <property type="molecule type" value="Genomic_DNA"/>
</dbReference>
<organism evidence="2 3">
    <name type="scientific">Carya illinoinensis</name>
    <name type="common">Pecan</name>
    <dbReference type="NCBI Taxonomy" id="32201"/>
    <lineage>
        <taxon>Eukaryota</taxon>
        <taxon>Viridiplantae</taxon>
        <taxon>Streptophyta</taxon>
        <taxon>Embryophyta</taxon>
        <taxon>Tracheophyta</taxon>
        <taxon>Spermatophyta</taxon>
        <taxon>Magnoliopsida</taxon>
        <taxon>eudicotyledons</taxon>
        <taxon>Gunneridae</taxon>
        <taxon>Pentapetalae</taxon>
        <taxon>rosids</taxon>
        <taxon>fabids</taxon>
        <taxon>Fagales</taxon>
        <taxon>Juglandaceae</taxon>
        <taxon>Carya</taxon>
    </lineage>
</organism>
<keyword evidence="1" id="KW-0732">Signal</keyword>
<sequence>MFYKLLLMINLALIDCKYPPSRGRLFYIFLIIYHDFAEVFVSADGILQGQPTFDREFMYTLGYFTYIVKADNI</sequence>
<dbReference type="AlphaFoldDB" id="A0A922ABS1"/>
<evidence type="ECO:0000313" key="2">
    <source>
        <dbReference type="EMBL" id="KAG6675801.1"/>
    </source>
</evidence>